<evidence type="ECO:0000313" key="3">
    <source>
        <dbReference type="Proteomes" id="UP000469215"/>
    </source>
</evidence>
<dbReference type="AlphaFoldDB" id="A0A6N9H9K8"/>
<organism evidence="2 3">
    <name type="scientific">Brevibacterium rongguiense</name>
    <dbReference type="NCBI Taxonomy" id="2695267"/>
    <lineage>
        <taxon>Bacteria</taxon>
        <taxon>Bacillati</taxon>
        <taxon>Actinomycetota</taxon>
        <taxon>Actinomycetes</taxon>
        <taxon>Micrococcales</taxon>
        <taxon>Brevibacteriaceae</taxon>
        <taxon>Brevibacterium</taxon>
    </lineage>
</organism>
<feature type="non-terminal residue" evidence="2">
    <location>
        <position position="1"/>
    </location>
</feature>
<dbReference type="Proteomes" id="UP000469215">
    <property type="component" value="Unassembled WGS sequence"/>
</dbReference>
<comment type="caution">
    <text evidence="2">The sequence shown here is derived from an EMBL/GenBank/DDBJ whole genome shotgun (WGS) entry which is preliminary data.</text>
</comment>
<evidence type="ECO:0000256" key="1">
    <source>
        <dbReference type="SAM" id="MobiDB-lite"/>
    </source>
</evidence>
<protein>
    <submittedName>
        <fullName evidence="2">Uncharacterized protein</fullName>
    </submittedName>
</protein>
<evidence type="ECO:0000313" key="2">
    <source>
        <dbReference type="EMBL" id="MYM20703.1"/>
    </source>
</evidence>
<proteinExistence type="predicted"/>
<feature type="region of interest" description="Disordered" evidence="1">
    <location>
        <begin position="1"/>
        <end position="54"/>
    </location>
</feature>
<accession>A0A6N9H9K8</accession>
<feature type="compositionally biased region" description="Low complexity" evidence="1">
    <location>
        <begin position="1"/>
        <end position="36"/>
    </location>
</feature>
<dbReference type="EMBL" id="WWEQ01000070">
    <property type="protein sequence ID" value="MYM20703.1"/>
    <property type="molecule type" value="Genomic_DNA"/>
</dbReference>
<sequence length="54" mass="4699">PGIGDLAGAAEAASGAEQAATGGIAVPAQGAQSRAGAAGGPSTGGTRQVPGTPG</sequence>
<reference evidence="2 3" key="1">
    <citation type="submission" date="2020-01" db="EMBL/GenBank/DDBJ databases">
        <authorList>
            <person name="Deng T."/>
        </authorList>
    </citation>
    <scope>NUCLEOTIDE SEQUENCE [LARGE SCALE GENOMIC DNA]</scope>
    <source>
        <strain evidence="2 3">5221</strain>
    </source>
</reference>
<name>A0A6N9H9K8_9MICO</name>
<gene>
    <name evidence="2" type="ORF">GSY69_12225</name>
</gene>
<keyword evidence="3" id="KW-1185">Reference proteome</keyword>